<gene>
    <name evidence="1" type="ORF">HMPREF0004_4039</name>
</gene>
<reference evidence="2" key="1">
    <citation type="submission" date="2010-03" db="EMBL/GenBank/DDBJ databases">
        <title>Complete sequence of Mobiluncus curtisii ATCC 43063.</title>
        <authorList>
            <person name="Muzny D."/>
            <person name="Qin X."/>
            <person name="Deng J."/>
            <person name="Jiang H."/>
            <person name="Liu Y."/>
            <person name="Qu J."/>
            <person name="Song X.-Z."/>
            <person name="Zhang L."/>
            <person name="Thornton R."/>
            <person name="Coyle M."/>
            <person name="Francisco L."/>
            <person name="Jackson L."/>
            <person name="Javaid M."/>
            <person name="Korchina V."/>
            <person name="Kovar C."/>
            <person name="Mata R."/>
            <person name="Mathew T."/>
            <person name="Ngo R."/>
            <person name="Nguyen L."/>
            <person name="Nguyen N."/>
            <person name="Okwuonu G."/>
            <person name="Ongeri F."/>
            <person name="Pham C."/>
            <person name="Simmons D."/>
            <person name="Wilczek-Boney K."/>
            <person name="Hale W."/>
            <person name="Jakkamsetti A."/>
            <person name="Pham P."/>
            <person name="Ruth R."/>
            <person name="San Lucas F."/>
            <person name="Warren J."/>
            <person name="Zhang J."/>
            <person name="Zhao Z."/>
            <person name="Zhou C."/>
            <person name="Zhu D."/>
            <person name="Lee S."/>
            <person name="Bess C."/>
            <person name="Blankenburg K."/>
            <person name="Forbes L."/>
            <person name="Fu Q."/>
            <person name="Gubbala S."/>
            <person name="Hirani K."/>
            <person name="Jayaseelan J.C."/>
            <person name="Lara F."/>
            <person name="Munidasa M."/>
            <person name="Palculict T."/>
            <person name="Patil S."/>
            <person name="Pu L.-L."/>
            <person name="Saada N."/>
            <person name="Tang L."/>
            <person name="Weissenberger G."/>
            <person name="Zhu Y."/>
            <person name="Hemphill L."/>
            <person name="Shang Y."/>
            <person name="Youmans B."/>
            <person name="Ayvaz T."/>
            <person name="Ross M."/>
            <person name="Santibanez J."/>
            <person name="Aqrawi P."/>
            <person name="Gross S."/>
            <person name="Joshi V."/>
            <person name="Fowler G."/>
            <person name="Nazareth L."/>
            <person name="Reid J."/>
            <person name="Worley K."/>
            <person name="Petrosino J."/>
            <person name="Highlander S."/>
            <person name="Gibbs R."/>
            <person name="Gibbs R."/>
        </authorList>
    </citation>
    <scope>NUCLEOTIDE SEQUENCE [LARGE SCALE GENOMIC DNA]</scope>
    <source>
        <strain evidence="2">ATCC 43553</strain>
    </source>
</reference>
<dbReference type="HOGENOM" id="CLU_3131122_0_0_4"/>
<accession>D4XEZ2</accession>
<name>D4XEZ2_9BURK</name>
<evidence type="ECO:0000313" key="1">
    <source>
        <dbReference type="EMBL" id="EFF74669.1"/>
    </source>
</evidence>
<sequence length="49" mass="5678">MLPYQDPAAPCVQLRACLLFLNENYSHIRIEAFGTGQTPFRNFYLLRTS</sequence>
<evidence type="ECO:0000313" key="2">
    <source>
        <dbReference type="Proteomes" id="UP000004510"/>
    </source>
</evidence>
<dbReference type="Proteomes" id="UP000004510">
    <property type="component" value="Unassembled WGS sequence"/>
</dbReference>
<dbReference type="EMBL" id="ADMS01000094">
    <property type="protein sequence ID" value="EFF74669.1"/>
    <property type="molecule type" value="Genomic_DNA"/>
</dbReference>
<comment type="caution">
    <text evidence="1">The sequence shown here is derived from an EMBL/GenBank/DDBJ whole genome shotgun (WGS) entry which is preliminary data.</text>
</comment>
<proteinExistence type="predicted"/>
<dbReference type="AlphaFoldDB" id="D4XEZ2"/>
<protein>
    <submittedName>
        <fullName evidence="1">Uncharacterized protein</fullName>
    </submittedName>
</protein>
<dbReference type="PATRIC" id="fig|742159.3.peg.5052"/>
<organism evidence="1 2">
    <name type="scientific">Achromobacter piechaudii ATCC 43553</name>
    <dbReference type="NCBI Taxonomy" id="742159"/>
    <lineage>
        <taxon>Bacteria</taxon>
        <taxon>Pseudomonadati</taxon>
        <taxon>Pseudomonadota</taxon>
        <taxon>Betaproteobacteria</taxon>
        <taxon>Burkholderiales</taxon>
        <taxon>Alcaligenaceae</taxon>
        <taxon>Achromobacter</taxon>
    </lineage>
</organism>